<accession>A0A5B7X6F5</accession>
<dbReference type="AlphaFoldDB" id="A0A5B7X6F5"/>
<dbReference type="RefSeq" id="WP_139067289.1">
    <property type="nucleotide sequence ID" value="NZ_CP040812.1"/>
</dbReference>
<organism evidence="1 2">
    <name type="scientific">Antarcticibacterium flavum</name>
    <dbReference type="NCBI Taxonomy" id="2058175"/>
    <lineage>
        <taxon>Bacteria</taxon>
        <taxon>Pseudomonadati</taxon>
        <taxon>Bacteroidota</taxon>
        <taxon>Flavobacteriia</taxon>
        <taxon>Flavobacteriales</taxon>
        <taxon>Flavobacteriaceae</taxon>
        <taxon>Antarcticibacterium</taxon>
    </lineage>
</organism>
<dbReference type="InterPro" id="IPR011727">
    <property type="entry name" value="CHP02117"/>
</dbReference>
<dbReference type="NCBIfam" id="TIGR02117">
    <property type="entry name" value="chp_urease_rgn"/>
    <property type="match status" value="1"/>
</dbReference>
<proteinExistence type="predicted"/>
<name>A0A5B7X6F5_9FLAO</name>
<gene>
    <name evidence="1" type="ORF">FHG64_15705</name>
</gene>
<reference evidence="1 2" key="1">
    <citation type="submission" date="2019-06" db="EMBL/GenBank/DDBJ databases">
        <title>Complete genome sequence of Antarcticibacterium flavum KCTC 52984T from an Antarctic marine sediment.</title>
        <authorList>
            <person name="Lee Y.M."/>
            <person name="Shin S.C."/>
        </authorList>
    </citation>
    <scope>NUCLEOTIDE SEQUENCE [LARGE SCALE GENOMIC DNA]</scope>
    <source>
        <strain evidence="1 2">KCTC 52984</strain>
    </source>
</reference>
<protein>
    <submittedName>
        <fullName evidence="1">TIGR02117 family protein</fullName>
    </submittedName>
</protein>
<sequence length="203" mass="23102">MILVLVGAAIPVNHDRDSKDPDLKIYLVSNGMHTDIVVPLRTPMEDWTKTVKPEHTLSNSSKYKYVGFGWGDLGFYANTPRWEDLTLDTGFKALFLKTPAAMHVTFHHTLIVDEDTKVLFITTEEYSKLSHYIKNTFEPDAETGQSQPVAGLHYSHDDVFYKARGSLHLFNTCNTWVNNGLKQAGLEACLWTPFVEGIFYRYP</sequence>
<dbReference type="EMBL" id="CP040812">
    <property type="protein sequence ID" value="QCY70720.1"/>
    <property type="molecule type" value="Genomic_DNA"/>
</dbReference>
<dbReference type="KEGG" id="afla:FHG64_15705"/>
<dbReference type="Proteomes" id="UP000309016">
    <property type="component" value="Chromosome"/>
</dbReference>
<keyword evidence="2" id="KW-1185">Reference proteome</keyword>
<dbReference type="Pfam" id="PF09601">
    <property type="entry name" value="DUF2459"/>
    <property type="match status" value="1"/>
</dbReference>
<evidence type="ECO:0000313" key="1">
    <source>
        <dbReference type="EMBL" id="QCY70720.1"/>
    </source>
</evidence>
<dbReference type="OrthoDB" id="211174at2"/>
<evidence type="ECO:0000313" key="2">
    <source>
        <dbReference type="Proteomes" id="UP000309016"/>
    </source>
</evidence>